<evidence type="ECO:0000256" key="4">
    <source>
        <dbReference type="ARBA" id="ARBA00023465"/>
    </source>
</evidence>
<dbReference type="EMBL" id="FPLD01000121">
    <property type="protein sequence ID" value="SGZ15405.1"/>
    <property type="molecule type" value="Genomic_DNA"/>
</dbReference>
<dbReference type="Pfam" id="PF22451">
    <property type="entry name" value="NirdL-like_HTH"/>
    <property type="match status" value="1"/>
</dbReference>
<dbReference type="PANTHER" id="PTHR43413:SF1">
    <property type="entry name" value="SIROHEME DECARBOXYLASE NIRL SUBUNIT"/>
    <property type="match status" value="1"/>
</dbReference>
<dbReference type="RefSeq" id="WP_075473439.1">
    <property type="nucleotide sequence ID" value="NZ_CAWQZC010000009.1"/>
</dbReference>
<comment type="catalytic activity">
    <reaction evidence="7">
        <text>siroheme + 2 H(+) = 12,18-didecarboxysiroheme + 2 CO2</text>
        <dbReference type="Rhea" id="RHEA:19093"/>
        <dbReference type="ChEBI" id="CHEBI:15378"/>
        <dbReference type="ChEBI" id="CHEBI:16526"/>
        <dbReference type="ChEBI" id="CHEBI:60052"/>
        <dbReference type="ChEBI" id="CHEBI:140497"/>
        <dbReference type="EC" id="4.1.1.111"/>
    </reaction>
</comment>
<evidence type="ECO:0000256" key="7">
    <source>
        <dbReference type="ARBA" id="ARBA00048470"/>
    </source>
</evidence>
<name>A0A1L0A5R3_9GAMM</name>
<protein>
    <recommendedName>
        <fullName evidence="8">Siroheme decarboxylase NirG subunit</fullName>
        <ecNumber evidence="5">4.1.1.111</ecNumber>
    </recommendedName>
</protein>
<evidence type="ECO:0000259" key="9">
    <source>
        <dbReference type="Pfam" id="PF17805"/>
    </source>
</evidence>
<evidence type="ECO:0000313" key="11">
    <source>
        <dbReference type="EMBL" id="SGZ01697.1"/>
    </source>
</evidence>
<evidence type="ECO:0000256" key="5">
    <source>
        <dbReference type="ARBA" id="ARBA00023471"/>
    </source>
</evidence>
<dbReference type="EMBL" id="FPLJ01000113">
    <property type="protein sequence ID" value="SGZ01697.1"/>
    <property type="molecule type" value="Genomic_DNA"/>
</dbReference>
<evidence type="ECO:0000259" key="10">
    <source>
        <dbReference type="Pfam" id="PF22451"/>
    </source>
</evidence>
<dbReference type="Proteomes" id="UP000182660">
    <property type="component" value="Unassembled WGS sequence"/>
</dbReference>
<feature type="domain" description="Siroheme decarboxylase AsnC-like ligand binding" evidence="9">
    <location>
        <begin position="85"/>
        <end position="157"/>
    </location>
</feature>
<dbReference type="InterPro" id="IPR040523">
    <property type="entry name" value="AsnC_trans_reg2"/>
</dbReference>
<dbReference type="GO" id="GO:0016829">
    <property type="term" value="F:lyase activity"/>
    <property type="evidence" value="ECO:0007669"/>
    <property type="project" value="UniProtKB-KW"/>
</dbReference>
<dbReference type="FunFam" id="3.30.70.3460:FF:000001">
    <property type="entry name" value="Heme d1 biosynthesis protein NirG"/>
    <property type="match status" value="1"/>
</dbReference>
<comment type="function">
    <text evidence="6">Involved in heme d1 biosynthesis. Catalyzes the decarboxylation of siroheme into didecarboxysiroheme.</text>
</comment>
<organism evidence="12 14">
    <name type="scientific">Moritella viscosa</name>
    <dbReference type="NCBI Taxonomy" id="80854"/>
    <lineage>
        <taxon>Bacteria</taxon>
        <taxon>Pseudomonadati</taxon>
        <taxon>Pseudomonadota</taxon>
        <taxon>Gammaproteobacteria</taxon>
        <taxon>Alteromonadales</taxon>
        <taxon>Moritellaceae</taxon>
        <taxon>Moritella</taxon>
    </lineage>
</organism>
<evidence type="ECO:0000256" key="2">
    <source>
        <dbReference type="ARBA" id="ARBA00023444"/>
    </source>
</evidence>
<dbReference type="EC" id="4.1.1.111" evidence="5"/>
<evidence type="ECO:0000313" key="13">
    <source>
        <dbReference type="Proteomes" id="UP000182660"/>
    </source>
</evidence>
<dbReference type="InterPro" id="IPR050684">
    <property type="entry name" value="HTH-Siroheme_Decarb"/>
</dbReference>
<sequence length="165" mass="18428">MKTTQISPLEKYLINTLQKGLPLCESPFALIAEQINDQIANNTLSNMPKCNEQQVIETLNNLLQSGILTRFGPMYDAACLGGAFTLAAMDVPKSRFDKVANIINGLPQVAHNYERNHQLNMWFVIGTESQSEISDVISTIEMETGLTVLNVPKLKEFYVGLYFEV</sequence>
<dbReference type="InterPro" id="IPR053953">
    <property type="entry name" value="NirdL-like_HTH"/>
</dbReference>
<keyword evidence="13" id="KW-1185">Reference proteome</keyword>
<reference evidence="12 14" key="1">
    <citation type="submission" date="2016-11" db="EMBL/GenBank/DDBJ databases">
        <authorList>
            <person name="Jaros S."/>
            <person name="Januszkiewicz K."/>
            <person name="Wedrychowicz H."/>
        </authorList>
    </citation>
    <scope>NUCLEOTIDE SEQUENCE [LARGE SCALE GENOMIC DNA]</scope>
    <source>
        <strain evidence="12">NVI 5450</strain>
    </source>
</reference>
<evidence type="ECO:0000256" key="8">
    <source>
        <dbReference type="ARBA" id="ARBA00073232"/>
    </source>
</evidence>
<keyword evidence="1" id="KW-0456">Lyase</keyword>
<evidence type="ECO:0000256" key="6">
    <source>
        <dbReference type="ARBA" id="ARBA00045291"/>
    </source>
</evidence>
<accession>A0A1L0A5R3</accession>
<dbReference type="Gene3D" id="3.30.70.3460">
    <property type="match status" value="1"/>
</dbReference>
<evidence type="ECO:0000313" key="12">
    <source>
        <dbReference type="EMBL" id="SGZ15405.1"/>
    </source>
</evidence>
<reference evidence="11 13" key="2">
    <citation type="submission" date="2016-11" db="EMBL/GenBank/DDBJ databases">
        <authorList>
            <person name="Klemetsen T."/>
        </authorList>
    </citation>
    <scope>NUCLEOTIDE SEQUENCE [LARGE SCALE GENOMIC DNA]</scope>
    <source>
        <strain evidence="11">MT 2528</strain>
    </source>
</reference>
<dbReference type="Proteomes" id="UP000183794">
    <property type="component" value="Unassembled WGS sequence"/>
</dbReference>
<proteinExistence type="inferred from homology"/>
<comment type="subunit">
    <text evidence="4">Probably forms a complex composed of NirD, NirL, NirG and NirH. All proteins are required for the total conversion of siroheme to didecarboxysiroheme.</text>
</comment>
<evidence type="ECO:0000313" key="14">
    <source>
        <dbReference type="Proteomes" id="UP000183794"/>
    </source>
</evidence>
<comment type="pathway">
    <text evidence="2">Porphyrin-containing compound metabolism.</text>
</comment>
<feature type="domain" description="Siroheme decarboxylase NirL-like HTH" evidence="10">
    <location>
        <begin position="10"/>
        <end position="35"/>
    </location>
</feature>
<dbReference type="AlphaFoldDB" id="A0A1L0A5R3"/>
<evidence type="ECO:0000256" key="1">
    <source>
        <dbReference type="ARBA" id="ARBA00023239"/>
    </source>
</evidence>
<dbReference type="Pfam" id="PF17805">
    <property type="entry name" value="AsnC_trans_reg2"/>
    <property type="match status" value="1"/>
</dbReference>
<dbReference type="PANTHER" id="PTHR43413">
    <property type="entry name" value="TRANSCRIPTIONAL REGULATOR, ASNC FAMILY"/>
    <property type="match status" value="1"/>
</dbReference>
<evidence type="ECO:0000256" key="3">
    <source>
        <dbReference type="ARBA" id="ARBA00023457"/>
    </source>
</evidence>
<comment type="similarity">
    <text evidence="3">Belongs to the Ahb/Nir family.</text>
</comment>
<gene>
    <name evidence="11" type="ORF">MT2528_4279</name>
    <name evidence="12" type="ORF">NVI5450_4171</name>
</gene>
<dbReference type="GeneID" id="61297897"/>